<dbReference type="GO" id="GO:0016758">
    <property type="term" value="F:hexosyltransferase activity"/>
    <property type="evidence" value="ECO:0007669"/>
    <property type="project" value="UniProtKB-ARBA"/>
</dbReference>
<dbReference type="SUPFAM" id="SSF53448">
    <property type="entry name" value="Nucleotide-diphospho-sugar transferases"/>
    <property type="match status" value="1"/>
</dbReference>
<dbReference type="Proteomes" id="UP001221924">
    <property type="component" value="Unassembled WGS sequence"/>
</dbReference>
<feature type="domain" description="Glycosyltransferase 2-like" evidence="2">
    <location>
        <begin position="11"/>
        <end position="141"/>
    </location>
</feature>
<dbReference type="PANTHER" id="PTHR22916">
    <property type="entry name" value="GLYCOSYLTRANSFERASE"/>
    <property type="match status" value="1"/>
</dbReference>
<dbReference type="EMBL" id="JARFID010000025">
    <property type="protein sequence ID" value="MDE8696409.1"/>
    <property type="molecule type" value="Genomic_DNA"/>
</dbReference>
<reference evidence="3" key="1">
    <citation type="submission" date="2023-03" db="EMBL/GenBank/DDBJ databases">
        <title>DFI Biobank Strains.</title>
        <authorList>
            <person name="Mostad J."/>
            <person name="Paddock L."/>
            <person name="Medina S."/>
            <person name="Waligurski E."/>
            <person name="Barat B."/>
            <person name="Smith R."/>
            <person name="Burgo V."/>
            <person name="Metcalfe C."/>
            <person name="Woodson C."/>
            <person name="Sundararajan A."/>
            <person name="Ramaswamy R."/>
            <person name="Lin H."/>
            <person name="Pamer E.G."/>
        </authorList>
    </citation>
    <scope>NUCLEOTIDE SEQUENCE</scope>
    <source>
        <strain evidence="3">DFI.9.5</strain>
    </source>
</reference>
<gene>
    <name evidence="3" type="ORF">PZH42_20075</name>
</gene>
<comment type="caution">
    <text evidence="3">The sequence shown here is derived from an EMBL/GenBank/DDBJ whole genome shotgun (WGS) entry which is preliminary data.</text>
</comment>
<dbReference type="AlphaFoldDB" id="A0AAW6MA07"/>
<dbReference type="RefSeq" id="WP_240053658.1">
    <property type="nucleotide sequence ID" value="NZ_CAXKYC010000035.1"/>
</dbReference>
<keyword evidence="1" id="KW-1133">Transmembrane helix</keyword>
<sequence length="254" mass="29333">MNELKDYGLVSIIMPSYNASRFITESIKSVIVQTYQNWELLIADDCSKDSSVEVIKKIIDKDQRIKLFSLLKNVGAAAARNVAIEHANGQYIAFLDSDDVWEPEKLERQLAFMKENKYAFTYSEYYVMEEDGKKTGSFIRIPSSLSYRQYLRNTIIGCLTVVIDRNIVGDFRMPLIKSSHDMALWLLIMKRGYKAYGIKEVLAGYRLVSTSNTAKKWKAAKDVWRVYRKIEHLSVLFSAFCFCGYVFNAVIKRM</sequence>
<keyword evidence="1" id="KW-0472">Membrane</keyword>
<dbReference type="Gene3D" id="3.90.550.10">
    <property type="entry name" value="Spore Coat Polysaccharide Biosynthesis Protein SpsA, Chain A"/>
    <property type="match status" value="1"/>
</dbReference>
<protein>
    <submittedName>
        <fullName evidence="3">Glycosyltransferase</fullName>
        <ecNumber evidence="3">2.4.-.-</ecNumber>
    </submittedName>
</protein>
<evidence type="ECO:0000259" key="2">
    <source>
        <dbReference type="Pfam" id="PF00535"/>
    </source>
</evidence>
<keyword evidence="3" id="KW-0808">Transferase</keyword>
<keyword evidence="3" id="KW-0328">Glycosyltransferase</keyword>
<organism evidence="3 4">
    <name type="scientific">Bacteroides cellulosilyticus</name>
    <dbReference type="NCBI Taxonomy" id="246787"/>
    <lineage>
        <taxon>Bacteria</taxon>
        <taxon>Pseudomonadati</taxon>
        <taxon>Bacteroidota</taxon>
        <taxon>Bacteroidia</taxon>
        <taxon>Bacteroidales</taxon>
        <taxon>Bacteroidaceae</taxon>
        <taxon>Bacteroides</taxon>
    </lineage>
</organism>
<dbReference type="Pfam" id="PF00535">
    <property type="entry name" value="Glycos_transf_2"/>
    <property type="match status" value="1"/>
</dbReference>
<evidence type="ECO:0000313" key="3">
    <source>
        <dbReference type="EMBL" id="MDE8696409.1"/>
    </source>
</evidence>
<dbReference type="PANTHER" id="PTHR22916:SF3">
    <property type="entry name" value="UDP-GLCNAC:BETAGAL BETA-1,3-N-ACETYLGLUCOSAMINYLTRANSFERASE-LIKE PROTEIN 1"/>
    <property type="match status" value="1"/>
</dbReference>
<dbReference type="InterPro" id="IPR029044">
    <property type="entry name" value="Nucleotide-diphossugar_trans"/>
</dbReference>
<feature type="transmembrane region" description="Helical" evidence="1">
    <location>
        <begin position="233"/>
        <end position="251"/>
    </location>
</feature>
<dbReference type="EC" id="2.4.-.-" evidence="3"/>
<proteinExistence type="predicted"/>
<name>A0AAW6MA07_9BACE</name>
<dbReference type="InterPro" id="IPR001173">
    <property type="entry name" value="Glyco_trans_2-like"/>
</dbReference>
<evidence type="ECO:0000256" key="1">
    <source>
        <dbReference type="SAM" id="Phobius"/>
    </source>
</evidence>
<keyword evidence="1" id="KW-0812">Transmembrane</keyword>
<accession>A0AAW6MA07</accession>
<evidence type="ECO:0000313" key="4">
    <source>
        <dbReference type="Proteomes" id="UP001221924"/>
    </source>
</evidence>
<dbReference type="FunFam" id="3.90.550.10:FF:000130">
    <property type="entry name" value="Family 2 glycosyl transferase"/>
    <property type="match status" value="1"/>
</dbReference>